<keyword evidence="5" id="KW-1185">Reference proteome</keyword>
<dbReference type="EMBL" id="JAAVUP010000011">
    <property type="protein sequence ID" value="NKE19575.1"/>
    <property type="molecule type" value="Genomic_DNA"/>
</dbReference>
<dbReference type="EMBL" id="JAAEDK010000103">
    <property type="protein sequence ID" value="MBR0662453.1"/>
    <property type="molecule type" value="Genomic_DNA"/>
</dbReference>
<dbReference type="InterPro" id="IPR050267">
    <property type="entry name" value="Anti-sigma-factor_SerPK"/>
</dbReference>
<dbReference type="Proteomes" id="UP001138708">
    <property type="component" value="Unassembled WGS sequence"/>
</dbReference>
<dbReference type="AlphaFoldDB" id="A0A9X9WQ43"/>
<feature type="domain" description="Histidine kinase/HSP90-like ATPase" evidence="2">
    <location>
        <begin position="23"/>
        <end position="143"/>
    </location>
</feature>
<keyword evidence="3" id="KW-0547">Nucleotide-binding</keyword>
<keyword evidence="1" id="KW-0808">Transferase</keyword>
<name>A0A9X9WQ43_9PROT</name>
<keyword evidence="1" id="KW-0723">Serine/threonine-protein kinase</keyword>
<dbReference type="InterPro" id="IPR036890">
    <property type="entry name" value="HATPase_C_sf"/>
</dbReference>
<protein>
    <submittedName>
        <fullName evidence="3">ATP-binding protein</fullName>
    </submittedName>
</protein>
<comment type="caution">
    <text evidence="3">The sequence shown here is derived from an EMBL/GenBank/DDBJ whole genome shotgun (WGS) entry which is preliminary data.</text>
</comment>
<proteinExistence type="predicted"/>
<evidence type="ECO:0000259" key="2">
    <source>
        <dbReference type="Pfam" id="PF13581"/>
    </source>
</evidence>
<evidence type="ECO:0000313" key="3">
    <source>
        <dbReference type="EMBL" id="MBR0662453.1"/>
    </source>
</evidence>
<evidence type="ECO:0000256" key="1">
    <source>
        <dbReference type="ARBA" id="ARBA00022527"/>
    </source>
</evidence>
<dbReference type="RefSeq" id="WP_168043483.1">
    <property type="nucleotide sequence ID" value="NZ_JAAEDK010000103.1"/>
</dbReference>
<dbReference type="PANTHER" id="PTHR35526">
    <property type="entry name" value="ANTI-SIGMA-F FACTOR RSBW-RELATED"/>
    <property type="match status" value="1"/>
</dbReference>
<reference evidence="3" key="1">
    <citation type="submission" date="2020-01" db="EMBL/GenBank/DDBJ databases">
        <authorList>
            <person name="Rat A."/>
        </authorList>
    </citation>
    <scope>NUCLEOTIDE SEQUENCE</scope>
    <source>
        <strain evidence="3">LMG 31161</strain>
    </source>
</reference>
<sequence length="145" mass="15551">MPLATDPEEAGAIRLAIHASSSGLAEAQPRLRAFLDARGLPGGIADRAELLVEEVVMNVAMHGAEDAATAEVELLAEAGPDRCILVFEDTGRAFDPTAGELKERPLSLADAEPGGLGLVLMRRLTRELAYQRLPEGRNRLRMVLL</sequence>
<evidence type="ECO:0000313" key="5">
    <source>
        <dbReference type="Proteomes" id="UP000746741"/>
    </source>
</evidence>
<evidence type="ECO:0000313" key="6">
    <source>
        <dbReference type="Proteomes" id="UP001138708"/>
    </source>
</evidence>
<dbReference type="CDD" id="cd16936">
    <property type="entry name" value="HATPase_RsbW-like"/>
    <property type="match status" value="1"/>
</dbReference>
<dbReference type="SUPFAM" id="SSF55874">
    <property type="entry name" value="ATPase domain of HSP90 chaperone/DNA topoisomerase II/histidine kinase"/>
    <property type="match status" value="1"/>
</dbReference>
<dbReference type="InterPro" id="IPR003594">
    <property type="entry name" value="HATPase_dom"/>
</dbReference>
<accession>A0A9X9WQ43</accession>
<dbReference type="GO" id="GO:0004674">
    <property type="term" value="F:protein serine/threonine kinase activity"/>
    <property type="evidence" value="ECO:0007669"/>
    <property type="project" value="UniProtKB-KW"/>
</dbReference>
<evidence type="ECO:0000313" key="4">
    <source>
        <dbReference type="EMBL" id="NKE19575.1"/>
    </source>
</evidence>
<keyword evidence="1" id="KW-0418">Kinase</keyword>
<gene>
    <name evidence="4" type="ORF">GWK15_21645</name>
    <name evidence="3" type="ORF">GXW75_24570</name>
</gene>
<dbReference type="Pfam" id="PF13581">
    <property type="entry name" value="HATPase_c_2"/>
    <property type="match status" value="1"/>
</dbReference>
<dbReference type="PANTHER" id="PTHR35526:SF3">
    <property type="entry name" value="ANTI-SIGMA-F FACTOR RSBW"/>
    <property type="match status" value="1"/>
</dbReference>
<reference evidence="4 5" key="2">
    <citation type="submission" date="2020-02" db="EMBL/GenBank/DDBJ databases">
        <authorList>
            <person name="Sun Q."/>
            <person name="Inoue M."/>
        </authorList>
    </citation>
    <scope>NUCLEOTIDE SEQUENCE [LARGE SCALE GENOMIC DNA]</scope>
    <source>
        <strain evidence="4 5">KCTC 22478</strain>
    </source>
</reference>
<dbReference type="Gene3D" id="3.30.565.10">
    <property type="entry name" value="Histidine kinase-like ATPase, C-terminal domain"/>
    <property type="match status" value="1"/>
</dbReference>
<keyword evidence="3" id="KW-0067">ATP-binding</keyword>
<reference evidence="3" key="3">
    <citation type="journal article" date="2021" name="Syst. Appl. Microbiol.">
        <title>Roseomonas hellenica sp. nov., isolated from roots of wild-growing Alkanna tinctoria.</title>
        <authorList>
            <person name="Rat A."/>
            <person name="Naranjo H.D."/>
            <person name="Lebbe L."/>
            <person name="Cnockaert M."/>
            <person name="Krigas N."/>
            <person name="Grigoriadou K."/>
            <person name="Maloupa E."/>
            <person name="Willems A."/>
        </authorList>
    </citation>
    <scope>NUCLEOTIDE SEQUENCE</scope>
    <source>
        <strain evidence="3">LMG 31161</strain>
    </source>
</reference>
<organism evidence="3 6">
    <name type="scientific">Neoroseomonas oryzicola</name>
    <dbReference type="NCBI Taxonomy" id="535904"/>
    <lineage>
        <taxon>Bacteria</taxon>
        <taxon>Pseudomonadati</taxon>
        <taxon>Pseudomonadota</taxon>
        <taxon>Alphaproteobacteria</taxon>
        <taxon>Acetobacterales</taxon>
        <taxon>Acetobacteraceae</taxon>
        <taxon>Neoroseomonas</taxon>
    </lineage>
</organism>
<dbReference type="GO" id="GO:0005524">
    <property type="term" value="F:ATP binding"/>
    <property type="evidence" value="ECO:0007669"/>
    <property type="project" value="UniProtKB-KW"/>
</dbReference>
<dbReference type="Proteomes" id="UP000746741">
    <property type="component" value="Unassembled WGS sequence"/>
</dbReference>